<sequence>MYRGITDISACRLVRHGSEAKLLCFRVGLVLWSDQLRRRNSGGQPLRPYKAFRDWSEERRQVGGCLVFGDDVGEPLPWAAQRSRPSDLRGPAYPGCRRSMGVARRKRRSKPMWGGRPKTLDGPDLPI</sequence>
<gene>
    <name evidence="2" type="ORF">B296_00036911</name>
</gene>
<evidence type="ECO:0000313" key="2">
    <source>
        <dbReference type="EMBL" id="RRT47803.1"/>
    </source>
</evidence>
<dbReference type="EMBL" id="AMZH03014335">
    <property type="protein sequence ID" value="RRT47803.1"/>
    <property type="molecule type" value="Genomic_DNA"/>
</dbReference>
<reference evidence="2 3" key="1">
    <citation type="journal article" date="2014" name="Agronomy (Basel)">
        <title>A Draft Genome Sequence for Ensete ventricosum, the Drought-Tolerant Tree Against Hunger.</title>
        <authorList>
            <person name="Harrison J."/>
            <person name="Moore K.A."/>
            <person name="Paszkiewicz K."/>
            <person name="Jones T."/>
            <person name="Grant M."/>
            <person name="Ambacheew D."/>
            <person name="Muzemil S."/>
            <person name="Studholme D.J."/>
        </authorList>
    </citation>
    <scope>NUCLEOTIDE SEQUENCE [LARGE SCALE GENOMIC DNA]</scope>
</reference>
<organism evidence="2 3">
    <name type="scientific">Ensete ventricosum</name>
    <name type="common">Abyssinian banana</name>
    <name type="synonym">Musa ensete</name>
    <dbReference type="NCBI Taxonomy" id="4639"/>
    <lineage>
        <taxon>Eukaryota</taxon>
        <taxon>Viridiplantae</taxon>
        <taxon>Streptophyta</taxon>
        <taxon>Embryophyta</taxon>
        <taxon>Tracheophyta</taxon>
        <taxon>Spermatophyta</taxon>
        <taxon>Magnoliopsida</taxon>
        <taxon>Liliopsida</taxon>
        <taxon>Zingiberales</taxon>
        <taxon>Musaceae</taxon>
        <taxon>Ensete</taxon>
    </lineage>
</organism>
<comment type="caution">
    <text evidence="2">The sequence shown here is derived from an EMBL/GenBank/DDBJ whole genome shotgun (WGS) entry which is preliminary data.</text>
</comment>
<protein>
    <submittedName>
        <fullName evidence="2">Uncharacterized protein</fullName>
    </submittedName>
</protein>
<evidence type="ECO:0000256" key="1">
    <source>
        <dbReference type="SAM" id="MobiDB-lite"/>
    </source>
</evidence>
<dbReference type="AlphaFoldDB" id="A0A426Y7U8"/>
<accession>A0A426Y7U8</accession>
<proteinExistence type="predicted"/>
<name>A0A426Y7U8_ENSVE</name>
<feature type="region of interest" description="Disordered" evidence="1">
    <location>
        <begin position="79"/>
        <end position="127"/>
    </location>
</feature>
<evidence type="ECO:0000313" key="3">
    <source>
        <dbReference type="Proteomes" id="UP000287651"/>
    </source>
</evidence>
<dbReference type="Proteomes" id="UP000287651">
    <property type="component" value="Unassembled WGS sequence"/>
</dbReference>